<feature type="region of interest" description="Disordered" evidence="1">
    <location>
        <begin position="49"/>
        <end position="110"/>
    </location>
</feature>
<gene>
    <name evidence="5" type="ORF">FOB19_05045</name>
    <name evidence="3" type="ORF">HNP34_000282</name>
    <name evidence="4" type="ORF">J2X86_000881</name>
</gene>
<dbReference type="RefSeq" id="WP_005106219.1">
    <property type="nucleotide sequence ID" value="NZ_CP046296.1"/>
</dbReference>
<accession>A0A3D0T954</accession>
<dbReference type="Proteomes" id="UP001262767">
    <property type="component" value="Unassembled WGS sequence"/>
</dbReference>
<keyword evidence="3" id="KW-0969">Cilium</keyword>
<name>A0A3D0T954_ACILW</name>
<dbReference type="GeneID" id="69584241"/>
<evidence type="ECO:0000313" key="7">
    <source>
        <dbReference type="Proteomes" id="UP000548425"/>
    </source>
</evidence>
<reference evidence="4" key="3">
    <citation type="submission" date="2023-07" db="EMBL/GenBank/DDBJ databases">
        <title>Sorghum-associated microbial communities from plants grown in Nebraska, USA.</title>
        <authorList>
            <person name="Schachtman D."/>
        </authorList>
    </citation>
    <scope>NUCLEOTIDE SEQUENCE</scope>
    <source>
        <strain evidence="4">BE44</strain>
    </source>
</reference>
<evidence type="ECO:0000256" key="2">
    <source>
        <dbReference type="SAM" id="Phobius"/>
    </source>
</evidence>
<dbReference type="AlphaFoldDB" id="A0A3D0T954"/>
<dbReference type="Proteomes" id="UP000548425">
    <property type="component" value="Unassembled WGS sequence"/>
</dbReference>
<keyword evidence="3" id="KW-0282">Flagellum</keyword>
<dbReference type="Proteomes" id="UP000509126">
    <property type="component" value="Chromosome"/>
</dbReference>
<evidence type="ECO:0000313" key="5">
    <source>
        <dbReference type="EMBL" id="QKU20845.1"/>
    </source>
</evidence>
<organism evidence="5 6">
    <name type="scientific">Acinetobacter lwoffii</name>
    <dbReference type="NCBI Taxonomy" id="28090"/>
    <lineage>
        <taxon>Bacteria</taxon>
        <taxon>Pseudomonadati</taxon>
        <taxon>Pseudomonadota</taxon>
        <taxon>Gammaproteobacteria</taxon>
        <taxon>Moraxellales</taxon>
        <taxon>Moraxellaceae</taxon>
        <taxon>Acinetobacter</taxon>
    </lineage>
</organism>
<keyword evidence="3" id="KW-0966">Cell projection</keyword>
<dbReference type="EMBL" id="CP054803">
    <property type="protein sequence ID" value="QKU20845.1"/>
    <property type="molecule type" value="Genomic_DNA"/>
</dbReference>
<sequence>MVDDFNKKPPLNHQADVTQKKRIPVYILILVGIFLLALLFYMFADMNPDANDAPAGHPNPNVQPATPNNSTPVGEPTQGTATMNDGTEATATVGDGTEATATATDGQATQ</sequence>
<proteinExistence type="predicted"/>
<keyword evidence="2" id="KW-0472">Membrane</keyword>
<evidence type="ECO:0000313" key="6">
    <source>
        <dbReference type="Proteomes" id="UP000509126"/>
    </source>
</evidence>
<feature type="transmembrane region" description="Helical" evidence="2">
    <location>
        <begin position="23"/>
        <end position="44"/>
    </location>
</feature>
<keyword evidence="2" id="KW-0812">Transmembrane</keyword>
<reference evidence="3 7" key="2">
    <citation type="submission" date="2020-08" db="EMBL/GenBank/DDBJ databases">
        <title>Functional genomics of gut bacteria from endangered species of beetles.</title>
        <authorList>
            <person name="Carlos-Shanley C."/>
        </authorList>
    </citation>
    <scope>NUCLEOTIDE SEQUENCE [LARGE SCALE GENOMIC DNA]</scope>
    <source>
        <strain evidence="3 7">S00127</strain>
    </source>
</reference>
<dbReference type="EMBL" id="JACHLA010000001">
    <property type="protein sequence ID" value="MBB6362206.1"/>
    <property type="molecule type" value="Genomic_DNA"/>
</dbReference>
<evidence type="ECO:0000313" key="4">
    <source>
        <dbReference type="EMBL" id="MDR6628870.1"/>
    </source>
</evidence>
<feature type="compositionally biased region" description="Low complexity" evidence="1">
    <location>
        <begin position="86"/>
        <end position="110"/>
    </location>
</feature>
<evidence type="ECO:0000256" key="1">
    <source>
        <dbReference type="SAM" id="MobiDB-lite"/>
    </source>
</evidence>
<dbReference type="EMBL" id="JAVDSC010000002">
    <property type="protein sequence ID" value="MDR6628870.1"/>
    <property type="molecule type" value="Genomic_DNA"/>
</dbReference>
<reference evidence="5 6" key="1">
    <citation type="submission" date="2019-11" db="EMBL/GenBank/DDBJ databases">
        <title>FDA dAtabase for Regulatory Grade micrObial Sequences (FDA-ARGOS): Supporting development and validation of Infectious Disease Dx tests.</title>
        <authorList>
            <person name="Patel R."/>
            <person name="Rucinski S."/>
            <person name="Tallon L."/>
            <person name="Sadzewicz L."/>
            <person name="Vavikolanu K."/>
            <person name="Mehta A."/>
            <person name="Aluvathingal J."/>
            <person name="Nadendla S."/>
            <person name="Nandy P."/>
            <person name="Geyer C."/>
            <person name="Yan Y."/>
            <person name="Sichtig H."/>
        </authorList>
    </citation>
    <scope>NUCLEOTIDE SEQUENCE [LARGE SCALE GENOMIC DNA]</scope>
    <source>
        <strain evidence="5 6">FDAARGOS_557</strain>
    </source>
</reference>
<feature type="compositionally biased region" description="Polar residues" evidence="1">
    <location>
        <begin position="60"/>
        <end position="85"/>
    </location>
</feature>
<protein>
    <submittedName>
        <fullName evidence="3">Flagellar basal body-associated protein FliL</fullName>
    </submittedName>
</protein>
<evidence type="ECO:0000313" key="3">
    <source>
        <dbReference type="EMBL" id="MBB6362206.1"/>
    </source>
</evidence>
<keyword evidence="2" id="KW-1133">Transmembrane helix</keyword>